<reference evidence="1" key="1">
    <citation type="submission" date="2022-03" db="EMBL/GenBank/DDBJ databases">
        <authorList>
            <person name="Lindestad O."/>
        </authorList>
    </citation>
    <scope>NUCLEOTIDE SEQUENCE</scope>
</reference>
<name>A0A8S4RLK8_9NEOP</name>
<dbReference type="AlphaFoldDB" id="A0A8S4RLK8"/>
<comment type="caution">
    <text evidence="1">The sequence shown here is derived from an EMBL/GenBank/DDBJ whole genome shotgun (WGS) entry which is preliminary data.</text>
</comment>
<dbReference type="EMBL" id="CAKXAJ010025283">
    <property type="protein sequence ID" value="CAH2237633.1"/>
    <property type="molecule type" value="Genomic_DNA"/>
</dbReference>
<accession>A0A8S4RLK8</accession>
<sequence>MLNVSELLSRVELKGGCWDTKVLGYQGVGMAAPHCKNVSAVLVDPQRGGQTILSVQVAAGSNRLKTVQFGTLSEALYPAIDGFRLI</sequence>
<proteinExistence type="predicted"/>
<evidence type="ECO:0000313" key="1">
    <source>
        <dbReference type="EMBL" id="CAH2237633.1"/>
    </source>
</evidence>
<dbReference type="OrthoDB" id="7466345at2759"/>
<evidence type="ECO:0000313" key="2">
    <source>
        <dbReference type="Proteomes" id="UP000838756"/>
    </source>
</evidence>
<protein>
    <submittedName>
        <fullName evidence="1">Jg18858 protein</fullName>
    </submittedName>
</protein>
<keyword evidence="2" id="KW-1185">Reference proteome</keyword>
<dbReference type="Proteomes" id="UP000838756">
    <property type="component" value="Unassembled WGS sequence"/>
</dbReference>
<organism evidence="1 2">
    <name type="scientific">Pararge aegeria aegeria</name>
    <dbReference type="NCBI Taxonomy" id="348720"/>
    <lineage>
        <taxon>Eukaryota</taxon>
        <taxon>Metazoa</taxon>
        <taxon>Ecdysozoa</taxon>
        <taxon>Arthropoda</taxon>
        <taxon>Hexapoda</taxon>
        <taxon>Insecta</taxon>
        <taxon>Pterygota</taxon>
        <taxon>Neoptera</taxon>
        <taxon>Endopterygota</taxon>
        <taxon>Lepidoptera</taxon>
        <taxon>Glossata</taxon>
        <taxon>Ditrysia</taxon>
        <taxon>Papilionoidea</taxon>
        <taxon>Nymphalidae</taxon>
        <taxon>Satyrinae</taxon>
        <taxon>Satyrini</taxon>
        <taxon>Parargina</taxon>
        <taxon>Pararge</taxon>
    </lineage>
</organism>
<gene>
    <name evidence="1" type="primary">jg18858</name>
    <name evidence="1" type="ORF">PAEG_LOCUS14884</name>
</gene>